<evidence type="ECO:0000313" key="3">
    <source>
        <dbReference type="EMBL" id="ODS30190.1"/>
    </source>
</evidence>
<dbReference type="PANTHER" id="PTHR33619:SF3">
    <property type="entry name" value="POLYSACCHARIDE EXPORT PROTEIN GFCE-RELATED"/>
    <property type="match status" value="1"/>
</dbReference>
<comment type="caution">
    <text evidence="3">The sequence shown here is derived from an EMBL/GenBank/DDBJ whole genome shotgun (WGS) entry which is preliminary data.</text>
</comment>
<dbReference type="Gene3D" id="3.10.560.10">
    <property type="entry name" value="Outer membrane lipoprotein wza domain like"/>
    <property type="match status" value="1"/>
</dbReference>
<evidence type="ECO:0000256" key="1">
    <source>
        <dbReference type="SAM" id="SignalP"/>
    </source>
</evidence>
<proteinExistence type="predicted"/>
<feature type="signal peptide" evidence="1">
    <location>
        <begin position="1"/>
        <end position="20"/>
    </location>
</feature>
<feature type="chain" id="PRO_5009140019" evidence="1">
    <location>
        <begin position="21"/>
        <end position="155"/>
    </location>
</feature>
<dbReference type="AlphaFoldDB" id="A0A1E3X3G3"/>
<evidence type="ECO:0000259" key="2">
    <source>
        <dbReference type="Pfam" id="PF10531"/>
    </source>
</evidence>
<dbReference type="PANTHER" id="PTHR33619">
    <property type="entry name" value="POLYSACCHARIDE EXPORT PROTEIN GFCE-RELATED"/>
    <property type="match status" value="1"/>
</dbReference>
<name>A0A1E3X3G3_9BACT</name>
<keyword evidence="1" id="KW-0732">Signal</keyword>
<gene>
    <name evidence="3" type="ORF">SCARUB_04699</name>
</gene>
<dbReference type="Proteomes" id="UP000094056">
    <property type="component" value="Unassembled WGS sequence"/>
</dbReference>
<sequence length="155" mass="17621">MKHYRIIMSLLLLIPLLISAQVDRTDYFVPGEQEKELMIIVHVWGEVNNPGRFIVRDGTNLLDIISEAGGPTRYASLKKVYVAHKRDENPHIEMINIRTYTERENIPIPVLLPGDVVLVKRSTWGFLLDIGQLTGQMTVILNTIWLVLNISNFGG</sequence>
<dbReference type="Pfam" id="PF10531">
    <property type="entry name" value="SLBB"/>
    <property type="match status" value="1"/>
</dbReference>
<dbReference type="InterPro" id="IPR049712">
    <property type="entry name" value="Poly_export"/>
</dbReference>
<accession>A0A1E3X3G3</accession>
<dbReference type="EMBL" id="MAYW01000266">
    <property type="protein sequence ID" value="ODS30190.1"/>
    <property type="molecule type" value="Genomic_DNA"/>
</dbReference>
<feature type="domain" description="Soluble ligand binding" evidence="2">
    <location>
        <begin position="40"/>
        <end position="85"/>
    </location>
</feature>
<dbReference type="SUPFAM" id="SSF142984">
    <property type="entry name" value="Nqo1 middle domain-like"/>
    <property type="match status" value="1"/>
</dbReference>
<protein>
    <submittedName>
        <fullName evidence="3">Putative polysaccharide export protein</fullName>
    </submittedName>
</protein>
<dbReference type="GO" id="GO:0015159">
    <property type="term" value="F:polysaccharide transmembrane transporter activity"/>
    <property type="evidence" value="ECO:0007669"/>
    <property type="project" value="InterPro"/>
</dbReference>
<reference evidence="3 4" key="1">
    <citation type="submission" date="2016-07" db="EMBL/GenBank/DDBJ databases">
        <title>Draft genome of Scalindua rubra, obtained from a brine-seawater interface in the Red Sea, sheds light on salt adaptation in anammox bacteria.</title>
        <authorList>
            <person name="Speth D.R."/>
            <person name="Lagkouvardos I."/>
            <person name="Wang Y."/>
            <person name="Qian P.-Y."/>
            <person name="Dutilh B.E."/>
            <person name="Jetten M.S."/>
        </authorList>
    </citation>
    <scope>NUCLEOTIDE SEQUENCE [LARGE SCALE GENOMIC DNA]</scope>
    <source>
        <strain evidence="3">BSI-1</strain>
    </source>
</reference>
<evidence type="ECO:0000313" key="4">
    <source>
        <dbReference type="Proteomes" id="UP000094056"/>
    </source>
</evidence>
<organism evidence="3 4">
    <name type="scientific">Candidatus Scalindua rubra</name>
    <dbReference type="NCBI Taxonomy" id="1872076"/>
    <lineage>
        <taxon>Bacteria</taxon>
        <taxon>Pseudomonadati</taxon>
        <taxon>Planctomycetota</taxon>
        <taxon>Candidatus Brocadiia</taxon>
        <taxon>Candidatus Brocadiales</taxon>
        <taxon>Candidatus Scalinduaceae</taxon>
        <taxon>Candidatus Scalindua</taxon>
    </lineage>
</organism>
<dbReference type="InterPro" id="IPR019554">
    <property type="entry name" value="Soluble_ligand-bd"/>
</dbReference>